<evidence type="ECO:0000256" key="3">
    <source>
        <dbReference type="ARBA" id="ARBA00022989"/>
    </source>
</evidence>
<dbReference type="AlphaFoldDB" id="A0A2D6YJ69"/>
<feature type="transmembrane region" description="Helical" evidence="6">
    <location>
        <begin position="247"/>
        <end position="267"/>
    </location>
</feature>
<name>A0A2D6YJ69_9DELT</name>
<dbReference type="InterPro" id="IPR004481">
    <property type="entry name" value="K/Na/Ca-exchanger"/>
</dbReference>
<evidence type="ECO:0000256" key="2">
    <source>
        <dbReference type="ARBA" id="ARBA00022692"/>
    </source>
</evidence>
<protein>
    <submittedName>
        <fullName evidence="8">Sodium:proton exchanger</fullName>
    </submittedName>
</protein>
<feature type="compositionally biased region" description="Acidic residues" evidence="5">
    <location>
        <begin position="215"/>
        <end position="235"/>
    </location>
</feature>
<dbReference type="InterPro" id="IPR004837">
    <property type="entry name" value="NaCa_Exmemb"/>
</dbReference>
<evidence type="ECO:0000256" key="6">
    <source>
        <dbReference type="SAM" id="Phobius"/>
    </source>
</evidence>
<evidence type="ECO:0000259" key="7">
    <source>
        <dbReference type="Pfam" id="PF01699"/>
    </source>
</evidence>
<keyword evidence="4 6" id="KW-0472">Membrane</keyword>
<evidence type="ECO:0000313" key="9">
    <source>
        <dbReference type="Proteomes" id="UP000226525"/>
    </source>
</evidence>
<sequence>MNFNLVQPLRFFFGGGIYHHVANLTVVIMALAILYLVGLKIWPVSFLLWVSLIVFASIAIWRAGDFFQPAADYVQEKHKLPESIKAAVIDAIASSFPEFCVAVIAVILLGRAEVGISSIVGSALYNVLIIPAAAGLVAKGPMKIGKEVVWRDSLMYFGVVILLLVALLAFPNAWGLGVAALFILAYVGYIFWLNIDYRKHKRNLAHEDTDVSVSEDTDVSVSEDADASDEGEESELEIRDESHAWKWILGMMLVMGLASHILVEASIQLGDLLGIDAVIMGFIVIAAGTSVPDTVLSVLSAKRGNYDAAISNVFGSNIFDICICLSVPILLALVLTGAVTPVNLPQIELVYMLVGATALAIYLFWSDNYTLTKTKSTIMFGIYLLIILVAMAL</sequence>
<dbReference type="GO" id="GO:0006874">
    <property type="term" value="P:intracellular calcium ion homeostasis"/>
    <property type="evidence" value="ECO:0007669"/>
    <property type="project" value="TreeGrafter"/>
</dbReference>
<feature type="domain" description="Sodium/calcium exchanger membrane region" evidence="7">
    <location>
        <begin position="51"/>
        <end position="192"/>
    </location>
</feature>
<reference evidence="9" key="1">
    <citation type="submission" date="2017-09" db="EMBL/GenBank/DDBJ databases">
        <title>The Reconstruction of 2,631 Draft Metagenome-Assembled Genomes from the Global Oceans.</title>
        <authorList>
            <person name="Tully B.J."/>
            <person name="Graham E.D."/>
            <person name="Heidelberg J.F."/>
        </authorList>
    </citation>
    <scope>NUCLEOTIDE SEQUENCE [LARGE SCALE GENOMIC DNA]</scope>
</reference>
<feature type="region of interest" description="Disordered" evidence="5">
    <location>
        <begin position="215"/>
        <end position="236"/>
    </location>
</feature>
<evidence type="ECO:0000256" key="5">
    <source>
        <dbReference type="SAM" id="MobiDB-lite"/>
    </source>
</evidence>
<feature type="transmembrane region" description="Helical" evidence="6">
    <location>
        <begin position="12"/>
        <end position="35"/>
    </location>
</feature>
<keyword evidence="2 6" id="KW-0812">Transmembrane</keyword>
<feature type="transmembrane region" description="Helical" evidence="6">
    <location>
        <begin position="313"/>
        <end position="335"/>
    </location>
</feature>
<feature type="transmembrane region" description="Helical" evidence="6">
    <location>
        <begin position="149"/>
        <end position="170"/>
    </location>
</feature>
<evidence type="ECO:0000256" key="1">
    <source>
        <dbReference type="ARBA" id="ARBA00004141"/>
    </source>
</evidence>
<dbReference type="GO" id="GO:0008273">
    <property type="term" value="F:calcium, potassium:sodium antiporter activity"/>
    <property type="evidence" value="ECO:0007669"/>
    <property type="project" value="TreeGrafter"/>
</dbReference>
<dbReference type="GO" id="GO:0005262">
    <property type="term" value="F:calcium channel activity"/>
    <property type="evidence" value="ECO:0007669"/>
    <property type="project" value="TreeGrafter"/>
</dbReference>
<dbReference type="PANTHER" id="PTHR10846">
    <property type="entry name" value="SODIUM/POTASSIUM/CALCIUM EXCHANGER"/>
    <property type="match status" value="1"/>
</dbReference>
<dbReference type="Proteomes" id="UP000226525">
    <property type="component" value="Unassembled WGS sequence"/>
</dbReference>
<organism evidence="8 9">
    <name type="scientific">SAR324 cluster bacterium</name>
    <dbReference type="NCBI Taxonomy" id="2024889"/>
    <lineage>
        <taxon>Bacteria</taxon>
        <taxon>Deltaproteobacteria</taxon>
        <taxon>SAR324 cluster</taxon>
    </lineage>
</organism>
<accession>A0A2D6YJ69</accession>
<feature type="transmembrane region" description="Helical" evidence="6">
    <location>
        <begin position="87"/>
        <end position="109"/>
    </location>
</feature>
<dbReference type="Gene3D" id="1.20.1420.30">
    <property type="entry name" value="NCX, central ion-binding region"/>
    <property type="match status" value="2"/>
</dbReference>
<gene>
    <name evidence="8" type="ORF">CMN54_07080</name>
</gene>
<dbReference type="EMBL" id="NZEX01000081">
    <property type="protein sequence ID" value="MAH63194.1"/>
    <property type="molecule type" value="Genomic_DNA"/>
</dbReference>
<feature type="transmembrane region" description="Helical" evidence="6">
    <location>
        <begin position="377"/>
        <end position="392"/>
    </location>
</feature>
<keyword evidence="3 6" id="KW-1133">Transmembrane helix</keyword>
<evidence type="ECO:0000313" key="8">
    <source>
        <dbReference type="EMBL" id="MAH63194.1"/>
    </source>
</evidence>
<proteinExistence type="predicted"/>
<feature type="transmembrane region" description="Helical" evidence="6">
    <location>
        <begin position="347"/>
        <end position="365"/>
    </location>
</feature>
<dbReference type="GO" id="GO:0005886">
    <property type="term" value="C:plasma membrane"/>
    <property type="evidence" value="ECO:0007669"/>
    <property type="project" value="TreeGrafter"/>
</dbReference>
<comment type="subcellular location">
    <subcellularLocation>
        <location evidence="1">Membrane</location>
        <topology evidence="1">Multi-pass membrane protein</topology>
    </subcellularLocation>
</comment>
<feature type="transmembrane region" description="Helical" evidence="6">
    <location>
        <begin position="279"/>
        <end position="301"/>
    </location>
</feature>
<dbReference type="InterPro" id="IPR044880">
    <property type="entry name" value="NCX_ion-bd_dom_sf"/>
</dbReference>
<comment type="caution">
    <text evidence="8">The sequence shown here is derived from an EMBL/GenBank/DDBJ whole genome shotgun (WGS) entry which is preliminary data.</text>
</comment>
<feature type="transmembrane region" description="Helical" evidence="6">
    <location>
        <begin position="41"/>
        <end position="61"/>
    </location>
</feature>
<feature type="transmembrane region" description="Helical" evidence="6">
    <location>
        <begin position="115"/>
        <end position="137"/>
    </location>
</feature>
<feature type="domain" description="Sodium/calcium exchanger membrane region" evidence="7">
    <location>
        <begin position="245"/>
        <end position="390"/>
    </location>
</feature>
<dbReference type="Pfam" id="PF01699">
    <property type="entry name" value="Na_Ca_ex"/>
    <property type="match status" value="2"/>
</dbReference>
<dbReference type="PANTHER" id="PTHR10846:SF8">
    <property type="entry name" value="INNER MEMBRANE PROTEIN YRBG"/>
    <property type="match status" value="1"/>
</dbReference>
<evidence type="ECO:0000256" key="4">
    <source>
        <dbReference type="ARBA" id="ARBA00023136"/>
    </source>
</evidence>